<protein>
    <submittedName>
        <fullName evidence="7">Cobalamin biosynthesis bifunctional protein CbiET</fullName>
    </submittedName>
</protein>
<dbReference type="EMBL" id="NFIJ01000003">
    <property type="protein sequence ID" value="OUO06317.1"/>
    <property type="molecule type" value="Genomic_DNA"/>
</dbReference>
<accession>A0A9Q5X8X5</accession>
<dbReference type="InterPro" id="IPR012818">
    <property type="entry name" value="CbiE"/>
</dbReference>
<dbReference type="PANTHER" id="PTHR43182:SF1">
    <property type="entry name" value="COBALT-PRECORRIN-7 C(5)-METHYLTRANSFERASE"/>
    <property type="match status" value="1"/>
</dbReference>
<dbReference type="GO" id="GO:0008276">
    <property type="term" value="F:protein methyltransferase activity"/>
    <property type="evidence" value="ECO:0007669"/>
    <property type="project" value="InterPro"/>
</dbReference>
<name>A0A9Q5X8X5_9BACT</name>
<comment type="pathway">
    <text evidence="1">Cofactor biosynthesis; adenosylcobalamin biosynthesis.</text>
</comment>
<evidence type="ECO:0000256" key="2">
    <source>
        <dbReference type="ARBA" id="ARBA00022573"/>
    </source>
</evidence>
<dbReference type="Gene3D" id="3.40.50.150">
    <property type="entry name" value="Vaccinia Virus protein VP39"/>
    <property type="match status" value="1"/>
</dbReference>
<keyword evidence="2" id="KW-0169">Cobalamin biosynthesis</keyword>
<evidence type="ECO:0000256" key="4">
    <source>
        <dbReference type="ARBA" id="ARBA00022679"/>
    </source>
</evidence>
<dbReference type="PIRSF" id="PIRSF036428">
    <property type="entry name" value="CobL"/>
    <property type="match status" value="1"/>
</dbReference>
<dbReference type="CDD" id="cd11644">
    <property type="entry name" value="Precorrin-6Y-MT"/>
    <property type="match status" value="1"/>
</dbReference>
<dbReference type="GO" id="GO:0032259">
    <property type="term" value="P:methylation"/>
    <property type="evidence" value="ECO:0007669"/>
    <property type="project" value="UniProtKB-KW"/>
</dbReference>
<dbReference type="InterPro" id="IPR050714">
    <property type="entry name" value="Cobalamin_biosynth_MTase"/>
</dbReference>
<evidence type="ECO:0000256" key="1">
    <source>
        <dbReference type="ARBA" id="ARBA00004953"/>
    </source>
</evidence>
<evidence type="ECO:0000259" key="6">
    <source>
        <dbReference type="Pfam" id="PF00590"/>
    </source>
</evidence>
<dbReference type="GeneID" id="93407739"/>
<dbReference type="InterPro" id="IPR014008">
    <property type="entry name" value="Cbl_synth_MTase_CbiT"/>
</dbReference>
<dbReference type="InterPro" id="IPR014777">
    <property type="entry name" value="4pyrrole_Mease_sub1"/>
</dbReference>
<dbReference type="InterPro" id="IPR000878">
    <property type="entry name" value="4pyrrol_Mease"/>
</dbReference>
<evidence type="ECO:0000313" key="8">
    <source>
        <dbReference type="Proteomes" id="UP000195975"/>
    </source>
</evidence>
<evidence type="ECO:0000256" key="3">
    <source>
        <dbReference type="ARBA" id="ARBA00022603"/>
    </source>
</evidence>
<dbReference type="RefSeq" id="WP_087375218.1">
    <property type="nucleotide sequence ID" value="NZ_CAJLBM010000024.1"/>
</dbReference>
<dbReference type="Pfam" id="PF00590">
    <property type="entry name" value="TP_methylase"/>
    <property type="match status" value="1"/>
</dbReference>
<dbReference type="NCBIfam" id="TIGR02469">
    <property type="entry name" value="CbiT"/>
    <property type="match status" value="1"/>
</dbReference>
<keyword evidence="5" id="KW-0949">S-adenosyl-L-methionine</keyword>
<reference evidence="8" key="1">
    <citation type="submission" date="2017-04" db="EMBL/GenBank/DDBJ databases">
        <title>Function of individual gut microbiota members based on whole genome sequencing of pure cultures obtained from chicken caecum.</title>
        <authorList>
            <person name="Medvecky M."/>
            <person name="Cejkova D."/>
            <person name="Polansky O."/>
            <person name="Karasova D."/>
            <person name="Kubasova T."/>
            <person name="Cizek A."/>
            <person name="Rychlik I."/>
        </authorList>
    </citation>
    <scope>NUCLEOTIDE SEQUENCE [LARGE SCALE GENOMIC DNA]</scope>
    <source>
        <strain evidence="8">An42</strain>
    </source>
</reference>
<dbReference type="SUPFAM" id="SSF53790">
    <property type="entry name" value="Tetrapyrrole methylase"/>
    <property type="match status" value="1"/>
</dbReference>
<comment type="caution">
    <text evidence="7">The sequence shown here is derived from an EMBL/GenBank/DDBJ whole genome shotgun (WGS) entry which is preliminary data.</text>
</comment>
<keyword evidence="3" id="KW-0489">Methyltransferase</keyword>
<proteinExistence type="predicted"/>
<dbReference type="InterPro" id="IPR029063">
    <property type="entry name" value="SAM-dependent_MTases_sf"/>
</dbReference>
<dbReference type="Gene3D" id="3.40.1010.10">
    <property type="entry name" value="Cobalt-precorrin-4 Transmethylase, Domain 1"/>
    <property type="match status" value="1"/>
</dbReference>
<feature type="domain" description="Tetrapyrrole methylase" evidence="6">
    <location>
        <begin position="41"/>
        <end position="202"/>
    </location>
</feature>
<dbReference type="NCBIfam" id="TIGR02467">
    <property type="entry name" value="CbiE"/>
    <property type="match status" value="1"/>
</dbReference>
<dbReference type="Proteomes" id="UP000195975">
    <property type="component" value="Unassembled WGS sequence"/>
</dbReference>
<dbReference type="SUPFAM" id="SSF53335">
    <property type="entry name" value="S-adenosyl-L-methionine-dependent methyltransferases"/>
    <property type="match status" value="1"/>
</dbReference>
<gene>
    <name evidence="7" type="ORF">B5F96_04550</name>
</gene>
<sequence>MRTQEIIEAYGKTHIYMVGMDDNPQPKHVEVIIKSVKHDNIFSGGKRHYEIVKPFLPADAVWIEIKAPINAVLAEYSRLIQEGKVIVSFVSGDPFFFGFASTIQKNLLGVGMKVFPYFNSLQMFAHHEQIPYENMHAVSVTGRPWHELDRALLECRPLIGVLTDHVHTPRAIAKRMMEYHLDKDYTMRVAEHLGNPKKEKIYNIYSIEEISEMSFSCPNCVLLMKAPNSTQQRPTLGIPDTKFVLLNDRAKMITKAPIRVMDLSLLELHNSRTFWDIGACTGSVSIEARRQYPHLNIQAFEVREECKDIIRANARLHSAPGIDLHIGNFLNLPIAEDAIVDAVFIGGHGGKLKEIICKVASHLDKLKGKIVFNSVSEESNKLFREAVEENDLKLHSEMNITVDTNNPITILCATGKYHV</sequence>
<dbReference type="PANTHER" id="PTHR43182">
    <property type="entry name" value="COBALT-PRECORRIN-6B C(15)-METHYLTRANSFERASE (DECARBOXYLATING)"/>
    <property type="match status" value="1"/>
</dbReference>
<dbReference type="InterPro" id="IPR006365">
    <property type="entry name" value="Cbl_synth_CobL"/>
</dbReference>
<organism evidence="7 8">
    <name type="scientific">Parabacteroides johnsonii</name>
    <dbReference type="NCBI Taxonomy" id="387661"/>
    <lineage>
        <taxon>Bacteria</taxon>
        <taxon>Pseudomonadati</taxon>
        <taxon>Bacteroidota</taxon>
        <taxon>Bacteroidia</taxon>
        <taxon>Bacteroidales</taxon>
        <taxon>Tannerellaceae</taxon>
        <taxon>Parabacteroides</taxon>
    </lineage>
</organism>
<evidence type="ECO:0000256" key="5">
    <source>
        <dbReference type="ARBA" id="ARBA00022691"/>
    </source>
</evidence>
<dbReference type="GO" id="GO:0009236">
    <property type="term" value="P:cobalamin biosynthetic process"/>
    <property type="evidence" value="ECO:0007669"/>
    <property type="project" value="UniProtKB-KW"/>
</dbReference>
<dbReference type="AlphaFoldDB" id="A0A9Q5X8X5"/>
<keyword evidence="4" id="KW-0808">Transferase</keyword>
<evidence type="ECO:0000313" key="7">
    <source>
        <dbReference type="EMBL" id="OUO06317.1"/>
    </source>
</evidence>
<dbReference type="InterPro" id="IPR035996">
    <property type="entry name" value="4pyrrol_Methylase_sf"/>
</dbReference>